<sequence length="137" mass="14854">MTRPFADEKVKAAYDAFPGEGRAMALQLRDLIFAVAADNPAVGAIEETLKWGQPSYLTPQTKSGSTLRIGMAKQGGAALFAHCATDIISTYASSFPGADLIEGNRAVIFASPDKIVPERLRLLIYHGLTYHLRDRDS</sequence>
<dbReference type="SUPFAM" id="SSF159888">
    <property type="entry name" value="YdhG-like"/>
    <property type="match status" value="1"/>
</dbReference>
<organism evidence="1 2">
    <name type="scientific">Yoonia phaeophyticola</name>
    <dbReference type="NCBI Taxonomy" id="3137369"/>
    <lineage>
        <taxon>Bacteria</taxon>
        <taxon>Pseudomonadati</taxon>
        <taxon>Pseudomonadota</taxon>
        <taxon>Alphaproteobacteria</taxon>
        <taxon>Rhodobacterales</taxon>
        <taxon>Paracoccaceae</taxon>
        <taxon>Yoonia</taxon>
    </lineage>
</organism>
<accession>A0ABZ2VBR7</accession>
<protein>
    <submittedName>
        <fullName evidence="1">DUF1801 domain-containing protein</fullName>
    </submittedName>
</protein>
<dbReference type="EMBL" id="CP150951">
    <property type="protein sequence ID" value="WZC50349.1"/>
    <property type="molecule type" value="Genomic_DNA"/>
</dbReference>
<name>A0ABZ2VBR7_9RHOB</name>
<evidence type="ECO:0000313" key="1">
    <source>
        <dbReference type="EMBL" id="WZC50349.1"/>
    </source>
</evidence>
<dbReference type="Proteomes" id="UP001440612">
    <property type="component" value="Chromosome"/>
</dbReference>
<keyword evidence="2" id="KW-1185">Reference proteome</keyword>
<reference evidence="2" key="1">
    <citation type="submission" date="2024-04" db="EMBL/GenBank/DDBJ databases">
        <title>Phylogenomic analyses of a clade within the roseobacter group suggest taxonomic reassignments of species of the genera Aestuariivita, Citreicella, Loktanella, Nautella, Pelagibaca, Ruegeria, Thalassobius, Thiobacimonas and Tropicibacter, and the proposal o.</title>
        <authorList>
            <person name="Jeon C.O."/>
        </authorList>
    </citation>
    <scope>NUCLEOTIDE SEQUENCE [LARGE SCALE GENOMIC DNA]</scope>
    <source>
        <strain evidence="2">BS5-3</strain>
    </source>
</reference>
<gene>
    <name evidence="1" type="ORF">AABB29_06855</name>
</gene>
<dbReference type="RefSeq" id="WP_341368451.1">
    <property type="nucleotide sequence ID" value="NZ_CP150951.2"/>
</dbReference>
<evidence type="ECO:0000313" key="2">
    <source>
        <dbReference type="Proteomes" id="UP001440612"/>
    </source>
</evidence>
<proteinExistence type="predicted"/>